<protein>
    <recommendedName>
        <fullName evidence="7">Major facilitator superfamily (MFS) profile domain-containing protein</fullName>
    </recommendedName>
</protein>
<dbReference type="InterPro" id="IPR010573">
    <property type="entry name" value="MFS_Str1/Tri12-like"/>
</dbReference>
<feature type="transmembrane region" description="Helical" evidence="6">
    <location>
        <begin position="394"/>
        <end position="413"/>
    </location>
</feature>
<evidence type="ECO:0000259" key="7">
    <source>
        <dbReference type="PROSITE" id="PS50850"/>
    </source>
</evidence>
<evidence type="ECO:0000256" key="1">
    <source>
        <dbReference type="ARBA" id="ARBA00004141"/>
    </source>
</evidence>
<dbReference type="RefSeq" id="XP_064663611.1">
    <property type="nucleotide sequence ID" value="XM_064797377.1"/>
</dbReference>
<dbReference type="PANTHER" id="PTHR23501">
    <property type="entry name" value="MAJOR FACILITATOR SUPERFAMILY"/>
    <property type="match status" value="1"/>
</dbReference>
<dbReference type="Pfam" id="PF06609">
    <property type="entry name" value="TRI12"/>
    <property type="match status" value="1"/>
</dbReference>
<reference evidence="8 9" key="1">
    <citation type="submission" date="2023-08" db="EMBL/GenBank/DDBJ databases">
        <title>Black Yeasts Isolated from many extreme environments.</title>
        <authorList>
            <person name="Coleine C."/>
            <person name="Stajich J.E."/>
            <person name="Selbmann L."/>
        </authorList>
    </citation>
    <scope>NUCLEOTIDE SEQUENCE [LARGE SCALE GENOMIC DNA]</scope>
    <source>
        <strain evidence="8 9">CCFEE 5935</strain>
    </source>
</reference>
<feature type="domain" description="Major facilitator superfamily (MFS) profile" evidence="7">
    <location>
        <begin position="1"/>
        <end position="348"/>
    </location>
</feature>
<keyword evidence="5 6" id="KW-0472">Membrane</keyword>
<evidence type="ECO:0000313" key="8">
    <source>
        <dbReference type="EMBL" id="KAK5174973.1"/>
    </source>
</evidence>
<evidence type="ECO:0000256" key="6">
    <source>
        <dbReference type="SAM" id="Phobius"/>
    </source>
</evidence>
<organism evidence="8 9">
    <name type="scientific">Saxophila tyrrhenica</name>
    <dbReference type="NCBI Taxonomy" id="1690608"/>
    <lineage>
        <taxon>Eukaryota</taxon>
        <taxon>Fungi</taxon>
        <taxon>Dikarya</taxon>
        <taxon>Ascomycota</taxon>
        <taxon>Pezizomycotina</taxon>
        <taxon>Dothideomycetes</taxon>
        <taxon>Dothideomycetidae</taxon>
        <taxon>Mycosphaerellales</taxon>
        <taxon>Extremaceae</taxon>
        <taxon>Saxophila</taxon>
    </lineage>
</organism>
<dbReference type="GeneID" id="89921461"/>
<accession>A0AAV9PRI0</accession>
<comment type="caution">
    <text evidence="8">The sequence shown here is derived from an EMBL/GenBank/DDBJ whole genome shotgun (WGS) entry which is preliminary data.</text>
</comment>
<gene>
    <name evidence="8" type="ORF">LTR77_000109</name>
</gene>
<comment type="subcellular location">
    <subcellularLocation>
        <location evidence="1">Membrane</location>
        <topology evidence="1">Multi-pass membrane protein</topology>
    </subcellularLocation>
</comment>
<feature type="transmembrane region" description="Helical" evidence="6">
    <location>
        <begin position="60"/>
        <end position="80"/>
    </location>
</feature>
<feature type="transmembrane region" description="Helical" evidence="6">
    <location>
        <begin position="212"/>
        <end position="232"/>
    </location>
</feature>
<dbReference type="Gene3D" id="1.20.1250.20">
    <property type="entry name" value="MFS general substrate transporter like domains"/>
    <property type="match status" value="2"/>
</dbReference>
<feature type="transmembrane region" description="Helical" evidence="6">
    <location>
        <begin position="31"/>
        <end position="54"/>
    </location>
</feature>
<feature type="transmembrane region" description="Helical" evidence="6">
    <location>
        <begin position="266"/>
        <end position="290"/>
    </location>
</feature>
<dbReference type="Proteomes" id="UP001337655">
    <property type="component" value="Unassembled WGS sequence"/>
</dbReference>
<keyword evidence="9" id="KW-1185">Reference proteome</keyword>
<keyword evidence="2" id="KW-0813">Transport</keyword>
<feature type="transmembrane region" description="Helical" evidence="6">
    <location>
        <begin position="100"/>
        <end position="121"/>
    </location>
</feature>
<evidence type="ECO:0000256" key="4">
    <source>
        <dbReference type="ARBA" id="ARBA00022989"/>
    </source>
</evidence>
<dbReference type="EMBL" id="JAVRRT010000001">
    <property type="protein sequence ID" value="KAK5174973.1"/>
    <property type="molecule type" value="Genomic_DNA"/>
</dbReference>
<feature type="transmembrane region" description="Helical" evidence="6">
    <location>
        <begin position="170"/>
        <end position="192"/>
    </location>
</feature>
<dbReference type="SUPFAM" id="SSF103473">
    <property type="entry name" value="MFS general substrate transporter"/>
    <property type="match status" value="1"/>
</dbReference>
<keyword evidence="3 6" id="KW-0812">Transmembrane</keyword>
<dbReference type="AlphaFoldDB" id="A0AAV9PRI0"/>
<dbReference type="GO" id="GO:0005886">
    <property type="term" value="C:plasma membrane"/>
    <property type="evidence" value="ECO:0007669"/>
    <property type="project" value="TreeGrafter"/>
</dbReference>
<name>A0AAV9PRI0_9PEZI</name>
<feature type="transmembrane region" description="Helical" evidence="6">
    <location>
        <begin position="302"/>
        <end position="321"/>
    </location>
</feature>
<sequence length="429" mass="46607">MTIVGAGAGVAELTALSVTSELAPTRKRGQYVAVLIFTIVPFVPSSFYAQLIAYHSNWRYVGIIVCVWNGIGFFLTLFFYHPPPRVNSMGKSRREVLREIDYVGGLLSISGMVCFMAGMQWGGYQYPWKSAHVLAPLIIGVILLVAFYFWEMYGAKSPMFPGRIKQNPRILLLTLLITFISGANFFSALMFWPTQAFNVYGHDPVQVGLRTFVPGISIMLGACVTLWLLSVFRGRNKELMIFSSVIMTAGTAALACATRYNMNTLWFLLVLSGFGIGGIVVPASVITTIICPDDLIATVSALTLAIRVIGGSIGYCAYYNVFVSKFVPKAIAYIGGAMYEIGITDEALIGEAIALTGASLIDELRVIPGIGKNDTAWEMVVLAGQLAYADAYQWVYLASIAAGTVSIIAACFLGNINAYMDDHVAVVMK</sequence>
<dbReference type="GO" id="GO:0022857">
    <property type="term" value="F:transmembrane transporter activity"/>
    <property type="evidence" value="ECO:0007669"/>
    <property type="project" value="InterPro"/>
</dbReference>
<dbReference type="InterPro" id="IPR020846">
    <property type="entry name" value="MFS_dom"/>
</dbReference>
<evidence type="ECO:0000256" key="5">
    <source>
        <dbReference type="ARBA" id="ARBA00023136"/>
    </source>
</evidence>
<dbReference type="InterPro" id="IPR036259">
    <property type="entry name" value="MFS_trans_sf"/>
</dbReference>
<proteinExistence type="predicted"/>
<evidence type="ECO:0000313" key="9">
    <source>
        <dbReference type="Proteomes" id="UP001337655"/>
    </source>
</evidence>
<dbReference type="PANTHER" id="PTHR23501:SF109">
    <property type="entry name" value="MAJOR FACILITATOR SUPERFAMILY (MFS) PROFILE DOMAIN-CONTAINING PROTEIN-RELATED"/>
    <property type="match status" value="1"/>
</dbReference>
<keyword evidence="4 6" id="KW-1133">Transmembrane helix</keyword>
<dbReference type="PROSITE" id="PS50850">
    <property type="entry name" value="MFS"/>
    <property type="match status" value="1"/>
</dbReference>
<evidence type="ECO:0000256" key="3">
    <source>
        <dbReference type="ARBA" id="ARBA00022692"/>
    </source>
</evidence>
<feature type="transmembrane region" description="Helical" evidence="6">
    <location>
        <begin position="133"/>
        <end position="150"/>
    </location>
</feature>
<evidence type="ECO:0000256" key="2">
    <source>
        <dbReference type="ARBA" id="ARBA00022448"/>
    </source>
</evidence>